<dbReference type="STRING" id="573061.Clocel_2884"/>
<dbReference type="InterPro" id="IPR037185">
    <property type="entry name" value="EmrE-like"/>
</dbReference>
<organism evidence="9 10">
    <name type="scientific">Clostridium cellulovorans (strain ATCC 35296 / DSM 3052 / OCM 3 / 743B)</name>
    <dbReference type="NCBI Taxonomy" id="573061"/>
    <lineage>
        <taxon>Bacteria</taxon>
        <taxon>Bacillati</taxon>
        <taxon>Bacillota</taxon>
        <taxon>Clostridia</taxon>
        <taxon>Eubacteriales</taxon>
        <taxon>Clostridiaceae</taxon>
        <taxon>Clostridium</taxon>
    </lineage>
</organism>
<feature type="transmembrane region" description="Helical" evidence="7">
    <location>
        <begin position="120"/>
        <end position="137"/>
    </location>
</feature>
<dbReference type="RefSeq" id="WP_010075673.1">
    <property type="nucleotide sequence ID" value="NC_014393.1"/>
</dbReference>
<keyword evidence="5 7" id="KW-1133">Transmembrane helix</keyword>
<evidence type="ECO:0000256" key="6">
    <source>
        <dbReference type="ARBA" id="ARBA00023136"/>
    </source>
</evidence>
<reference evidence="9 10" key="1">
    <citation type="submission" date="2010-08" db="EMBL/GenBank/DDBJ databases">
        <title>Complete sequence of Clostridium cellulovorans 743B.</title>
        <authorList>
            <consortium name="US DOE Joint Genome Institute"/>
            <person name="Lucas S."/>
            <person name="Copeland A."/>
            <person name="Lapidus A."/>
            <person name="Cheng J.-F."/>
            <person name="Bruce D."/>
            <person name="Goodwin L."/>
            <person name="Pitluck S."/>
            <person name="Chertkov O."/>
            <person name="Detter J.C."/>
            <person name="Han C."/>
            <person name="Tapia R."/>
            <person name="Land M."/>
            <person name="Hauser L."/>
            <person name="Chang Y.-J."/>
            <person name="Jeffries C."/>
            <person name="Kyrpides N."/>
            <person name="Ivanova N."/>
            <person name="Mikhailova N."/>
            <person name="Hemme C.L."/>
            <person name="Woyke T."/>
        </authorList>
    </citation>
    <scope>NUCLEOTIDE SEQUENCE [LARGE SCALE GENOMIC DNA]</scope>
    <source>
        <strain evidence="10">ATCC 35296 / DSM 3052 / OCM 3 / 743B</strain>
    </source>
</reference>
<feature type="transmembrane region" description="Helical" evidence="7">
    <location>
        <begin position="35"/>
        <end position="53"/>
    </location>
</feature>
<evidence type="ECO:0000256" key="4">
    <source>
        <dbReference type="ARBA" id="ARBA00022692"/>
    </source>
</evidence>
<dbReference type="PANTHER" id="PTHR42920">
    <property type="entry name" value="OS03G0707200 PROTEIN-RELATED"/>
    <property type="match status" value="1"/>
</dbReference>
<feature type="transmembrane region" description="Helical" evidence="7">
    <location>
        <begin position="143"/>
        <end position="164"/>
    </location>
</feature>
<sequence>MRKELKAQIILVLLTAIWGLGFPLTSLALGGIGPYTLVSVRSLLASLMLIIIFRKRISIINWKTIKAGVLIAIALMVGSFLQTGGMLYTTPSKSSFITGFSVIFVPIFMIIIYKKPPTRRMVMSIVISIIGLILMTYNGDAGINIGDILTLLCALVFSVQMLLVDKFGSSFDGITLAMVELITMSILATPVAFLQEGYHIDYTSTSVILCILVTGLLGSGFAMVMQNKMQPLINPAHAAVIYLCEPVFGVFFSLFIGDMLSLRAGIGAVLILIAMFIGGQEQG</sequence>
<feature type="transmembrane region" description="Helical" evidence="7">
    <location>
        <begin position="94"/>
        <end position="113"/>
    </location>
</feature>
<feature type="domain" description="EamA" evidence="8">
    <location>
        <begin position="145"/>
        <end position="277"/>
    </location>
</feature>
<dbReference type="AlphaFoldDB" id="D9SSR7"/>
<keyword evidence="3" id="KW-1003">Cell membrane</keyword>
<dbReference type="Pfam" id="PF00892">
    <property type="entry name" value="EamA"/>
    <property type="match status" value="2"/>
</dbReference>
<feature type="transmembrane region" description="Helical" evidence="7">
    <location>
        <begin position="9"/>
        <end position="29"/>
    </location>
</feature>
<proteinExistence type="inferred from homology"/>
<feature type="transmembrane region" description="Helical" evidence="7">
    <location>
        <begin position="65"/>
        <end position="88"/>
    </location>
</feature>
<accession>D9SSR7</accession>
<dbReference type="HOGENOM" id="CLU_033863_21_3_9"/>
<name>D9SSR7_CLOC7</name>
<evidence type="ECO:0000256" key="7">
    <source>
        <dbReference type="SAM" id="Phobius"/>
    </source>
</evidence>
<feature type="domain" description="EamA" evidence="8">
    <location>
        <begin position="9"/>
        <end position="136"/>
    </location>
</feature>
<keyword evidence="10" id="KW-1185">Reference proteome</keyword>
<dbReference type="SUPFAM" id="SSF103481">
    <property type="entry name" value="Multidrug resistance efflux transporter EmrE"/>
    <property type="match status" value="2"/>
</dbReference>
<evidence type="ECO:0000259" key="8">
    <source>
        <dbReference type="Pfam" id="PF00892"/>
    </source>
</evidence>
<keyword evidence="6 7" id="KW-0472">Membrane</keyword>
<keyword evidence="4 7" id="KW-0812">Transmembrane</keyword>
<dbReference type="KEGG" id="ccb:Clocel_2884"/>
<dbReference type="InterPro" id="IPR000620">
    <property type="entry name" value="EamA_dom"/>
</dbReference>
<dbReference type="OrthoDB" id="9804865at2"/>
<evidence type="ECO:0000256" key="1">
    <source>
        <dbReference type="ARBA" id="ARBA00004651"/>
    </source>
</evidence>
<comment type="subcellular location">
    <subcellularLocation>
        <location evidence="1">Cell membrane</location>
        <topology evidence="1">Multi-pass membrane protein</topology>
    </subcellularLocation>
</comment>
<comment type="similarity">
    <text evidence="2">Belongs to the EamA transporter family.</text>
</comment>
<dbReference type="eggNOG" id="COG0697">
    <property type="taxonomic scope" value="Bacteria"/>
</dbReference>
<dbReference type="GO" id="GO:0005886">
    <property type="term" value="C:plasma membrane"/>
    <property type="evidence" value="ECO:0007669"/>
    <property type="project" value="UniProtKB-SubCell"/>
</dbReference>
<evidence type="ECO:0000256" key="5">
    <source>
        <dbReference type="ARBA" id="ARBA00022989"/>
    </source>
</evidence>
<evidence type="ECO:0000256" key="2">
    <source>
        <dbReference type="ARBA" id="ARBA00007362"/>
    </source>
</evidence>
<feature type="transmembrane region" description="Helical" evidence="7">
    <location>
        <begin position="236"/>
        <end position="256"/>
    </location>
</feature>
<feature type="transmembrane region" description="Helical" evidence="7">
    <location>
        <begin position="262"/>
        <end position="279"/>
    </location>
</feature>
<evidence type="ECO:0000313" key="10">
    <source>
        <dbReference type="Proteomes" id="UP000002730"/>
    </source>
</evidence>
<feature type="transmembrane region" description="Helical" evidence="7">
    <location>
        <begin position="206"/>
        <end position="224"/>
    </location>
</feature>
<feature type="transmembrane region" description="Helical" evidence="7">
    <location>
        <begin position="176"/>
        <end position="194"/>
    </location>
</feature>
<gene>
    <name evidence="9" type="ordered locus">Clocel_2884</name>
</gene>
<dbReference type="InterPro" id="IPR051258">
    <property type="entry name" value="Diverse_Substrate_Transporter"/>
</dbReference>
<dbReference type="Proteomes" id="UP000002730">
    <property type="component" value="Chromosome"/>
</dbReference>
<dbReference type="EMBL" id="CP002160">
    <property type="protein sequence ID" value="ADL52579.1"/>
    <property type="molecule type" value="Genomic_DNA"/>
</dbReference>
<protein>
    <recommendedName>
        <fullName evidence="8">EamA domain-containing protein</fullName>
    </recommendedName>
</protein>
<dbReference type="PANTHER" id="PTHR42920:SF5">
    <property type="entry name" value="EAMA DOMAIN-CONTAINING PROTEIN"/>
    <property type="match status" value="1"/>
</dbReference>
<evidence type="ECO:0000313" key="9">
    <source>
        <dbReference type="EMBL" id="ADL52579.1"/>
    </source>
</evidence>
<evidence type="ECO:0000256" key="3">
    <source>
        <dbReference type="ARBA" id="ARBA00022475"/>
    </source>
</evidence>